<dbReference type="Gene3D" id="3.20.110.20">
    <property type="match status" value="1"/>
</dbReference>
<name>A0ABW5GPG4_9PSEU</name>
<gene>
    <name evidence="5" type="ORF">ACFSYJ_29025</name>
</gene>
<evidence type="ECO:0000256" key="3">
    <source>
        <dbReference type="SAM" id="MobiDB-lite"/>
    </source>
</evidence>
<feature type="domain" description="Glycoside hydrolase family 57 N-terminal" evidence="4">
    <location>
        <begin position="39"/>
        <end position="157"/>
    </location>
</feature>
<accession>A0ABW5GPG4</accession>
<comment type="caution">
    <text evidence="5">The sequence shown here is derived from an EMBL/GenBank/DDBJ whole genome shotgun (WGS) entry which is preliminary data.</text>
</comment>
<evidence type="ECO:0000259" key="4">
    <source>
        <dbReference type="Pfam" id="PF03065"/>
    </source>
</evidence>
<keyword evidence="6" id="KW-1185">Reference proteome</keyword>
<dbReference type="InterPro" id="IPR004300">
    <property type="entry name" value="Glyco_hydro_57_N"/>
</dbReference>
<keyword evidence="2" id="KW-0119">Carbohydrate metabolism</keyword>
<proteinExistence type="inferred from homology"/>
<dbReference type="InterPro" id="IPR011330">
    <property type="entry name" value="Glyco_hydro/deAcase_b/a-brl"/>
</dbReference>
<sequence>MSRLAMAFVHHANQLVITDGYADRDGLTRIAEGYQAVLERHREYGVPAALHLSGTLVEAMAWHRPEFLERVRALVADRVLTLLGGTYSEPIMPELTPAMNRLQITTMAELLRHHLDVPDGALPTAWIPERVWHPDLVTTLTDPLLPGGGFRRILLDDRLFAPVTAAPGDPGFDRASIDALGPFDWPGEVPPRSARGLADARLLTPRVIDGGHGPLTVVPFPAHLRYLLPPSGPDRLRFLDELVDDILRSVPEPDSVLLVFADDVERCAGVAGWEPDRGRYAEAMRWVAENTALRPVHLDHWLDEHAAVPGSVPEAGSYRELEVGWQAGADYRGWSRATEWLPHREILDDVEKRTTGAREAGESDEQLLTLAERLLMLGQHETAWRDRVGDGPSGELAAWVRAGVSHTRLARPVLEAARWSGGKPPARPAAELRDVDGDGTPELVLSNESIWAVVSPRHGARLTMLVHRDRAEAGDGAALVVGNPCDHWNLLEELHQFMQTPPGHPGALTDPEAPDLAWRAVLRPGQAVANLWPAEGDAARHYALVEGVPALAVCIRQHGPGTIENALIPDYLGTLLAGSGGLRDARGSRWRGWRWRDRWCWLAFDPAQAASVTPRWFAAGHSCAVAIRPRHGHADLLIGAGDVDDTLARRWLDTAREALHGDAGPRDVVPASRPDSDDEVGARP</sequence>
<comment type="similarity">
    <text evidence="1">Belongs to the glycosyl hydrolase 57 family.</text>
</comment>
<evidence type="ECO:0000256" key="2">
    <source>
        <dbReference type="ARBA" id="ARBA00023277"/>
    </source>
</evidence>
<evidence type="ECO:0000256" key="1">
    <source>
        <dbReference type="ARBA" id="ARBA00006821"/>
    </source>
</evidence>
<evidence type="ECO:0000313" key="5">
    <source>
        <dbReference type="EMBL" id="MFD2462684.1"/>
    </source>
</evidence>
<dbReference type="EMBL" id="JBHUKU010000017">
    <property type="protein sequence ID" value="MFD2462684.1"/>
    <property type="molecule type" value="Genomic_DNA"/>
</dbReference>
<dbReference type="Pfam" id="PF03065">
    <property type="entry name" value="Glyco_hydro_57"/>
    <property type="match status" value="1"/>
</dbReference>
<evidence type="ECO:0000313" key="6">
    <source>
        <dbReference type="Proteomes" id="UP001597419"/>
    </source>
</evidence>
<feature type="region of interest" description="Disordered" evidence="3">
    <location>
        <begin position="661"/>
        <end position="684"/>
    </location>
</feature>
<dbReference type="SUPFAM" id="SSF88713">
    <property type="entry name" value="Glycoside hydrolase/deacetylase"/>
    <property type="match status" value="1"/>
</dbReference>
<reference evidence="6" key="1">
    <citation type="journal article" date="2019" name="Int. J. Syst. Evol. Microbiol.">
        <title>The Global Catalogue of Microorganisms (GCM) 10K type strain sequencing project: providing services to taxonomists for standard genome sequencing and annotation.</title>
        <authorList>
            <consortium name="The Broad Institute Genomics Platform"/>
            <consortium name="The Broad Institute Genome Sequencing Center for Infectious Disease"/>
            <person name="Wu L."/>
            <person name="Ma J."/>
        </authorList>
    </citation>
    <scope>NUCLEOTIDE SEQUENCE [LARGE SCALE GENOMIC DNA]</scope>
    <source>
        <strain evidence="6">CGMCC 4.7643</strain>
    </source>
</reference>
<protein>
    <recommendedName>
        <fullName evidence="4">Glycoside hydrolase family 57 N-terminal domain-containing protein</fullName>
    </recommendedName>
</protein>
<dbReference type="RefSeq" id="WP_345403931.1">
    <property type="nucleotide sequence ID" value="NZ_BAABHG010000015.1"/>
</dbReference>
<organism evidence="5 6">
    <name type="scientific">Amycolatopsis samaneae</name>
    <dbReference type="NCBI Taxonomy" id="664691"/>
    <lineage>
        <taxon>Bacteria</taxon>
        <taxon>Bacillati</taxon>
        <taxon>Actinomycetota</taxon>
        <taxon>Actinomycetes</taxon>
        <taxon>Pseudonocardiales</taxon>
        <taxon>Pseudonocardiaceae</taxon>
        <taxon>Amycolatopsis</taxon>
    </lineage>
</organism>
<dbReference type="Proteomes" id="UP001597419">
    <property type="component" value="Unassembled WGS sequence"/>
</dbReference>